<reference evidence="2" key="1">
    <citation type="journal article" date="2022" name="bioRxiv">
        <title>Sequencing and chromosome-scale assembly of the giantPleurodeles waltlgenome.</title>
        <authorList>
            <person name="Brown T."/>
            <person name="Elewa A."/>
            <person name="Iarovenko S."/>
            <person name="Subramanian E."/>
            <person name="Araus A.J."/>
            <person name="Petzold A."/>
            <person name="Susuki M."/>
            <person name="Suzuki K.-i.T."/>
            <person name="Hayashi T."/>
            <person name="Toyoda A."/>
            <person name="Oliveira C."/>
            <person name="Osipova E."/>
            <person name="Leigh N.D."/>
            <person name="Simon A."/>
            <person name="Yun M.H."/>
        </authorList>
    </citation>
    <scope>NUCLEOTIDE SEQUENCE</scope>
    <source>
        <strain evidence="2">20211129_DDA</strain>
        <tissue evidence="2">Liver</tissue>
    </source>
</reference>
<keyword evidence="3" id="KW-1185">Reference proteome</keyword>
<feature type="compositionally biased region" description="Polar residues" evidence="1">
    <location>
        <begin position="80"/>
        <end position="89"/>
    </location>
</feature>
<evidence type="ECO:0000313" key="2">
    <source>
        <dbReference type="EMBL" id="KAJ1155968.1"/>
    </source>
</evidence>
<dbReference type="EMBL" id="JANPWB010000009">
    <property type="protein sequence ID" value="KAJ1155968.1"/>
    <property type="molecule type" value="Genomic_DNA"/>
</dbReference>
<feature type="compositionally biased region" description="Low complexity" evidence="1">
    <location>
        <begin position="167"/>
        <end position="184"/>
    </location>
</feature>
<feature type="compositionally biased region" description="Basic and acidic residues" evidence="1">
    <location>
        <begin position="1"/>
        <end position="10"/>
    </location>
</feature>
<evidence type="ECO:0000313" key="3">
    <source>
        <dbReference type="Proteomes" id="UP001066276"/>
    </source>
</evidence>
<name>A0AAV7RYC8_PLEWA</name>
<feature type="region of interest" description="Disordered" evidence="1">
    <location>
        <begin position="141"/>
        <end position="215"/>
    </location>
</feature>
<comment type="caution">
    <text evidence="2">The sequence shown here is derived from an EMBL/GenBank/DDBJ whole genome shotgun (WGS) entry which is preliminary data.</text>
</comment>
<organism evidence="2 3">
    <name type="scientific">Pleurodeles waltl</name>
    <name type="common">Iberian ribbed newt</name>
    <dbReference type="NCBI Taxonomy" id="8319"/>
    <lineage>
        <taxon>Eukaryota</taxon>
        <taxon>Metazoa</taxon>
        <taxon>Chordata</taxon>
        <taxon>Craniata</taxon>
        <taxon>Vertebrata</taxon>
        <taxon>Euteleostomi</taxon>
        <taxon>Amphibia</taxon>
        <taxon>Batrachia</taxon>
        <taxon>Caudata</taxon>
        <taxon>Salamandroidea</taxon>
        <taxon>Salamandridae</taxon>
        <taxon>Pleurodelinae</taxon>
        <taxon>Pleurodeles</taxon>
    </lineage>
</organism>
<feature type="region of interest" description="Disordered" evidence="1">
    <location>
        <begin position="37"/>
        <end position="94"/>
    </location>
</feature>
<dbReference type="Proteomes" id="UP001066276">
    <property type="component" value="Chromosome 5"/>
</dbReference>
<gene>
    <name evidence="2" type="ORF">NDU88_008693</name>
</gene>
<feature type="compositionally biased region" description="Basic and acidic residues" evidence="1">
    <location>
        <begin position="66"/>
        <end position="77"/>
    </location>
</feature>
<proteinExistence type="predicted"/>
<accession>A0AAV7RYC8</accession>
<dbReference type="AlphaFoldDB" id="A0AAV7RYC8"/>
<evidence type="ECO:0000256" key="1">
    <source>
        <dbReference type="SAM" id="MobiDB-lite"/>
    </source>
</evidence>
<sequence length="215" mass="22987">MQESGSEHTKSPPADTQLALKENYILISGEITHSEGVKETFHGSNPPPTMLQGANWGPMDTLGNGDEQKGSNGEEVKAPTSRSMQSQQVEFKGGAQDIQDEVDTLPEMSSGGSMGGRHAVKNLEVGAKKIGTRKKVLDWSKDGGDKFYSLTEDSDATSSGCNRSEIEGSISSDSGSASSTAESTVQQQRRQRKCLKTRTGPTVARHLNGTTQELN</sequence>
<protein>
    <submittedName>
        <fullName evidence="2">Uncharacterized protein</fullName>
    </submittedName>
</protein>
<feature type="region of interest" description="Disordered" evidence="1">
    <location>
        <begin position="1"/>
        <end position="21"/>
    </location>
</feature>